<feature type="non-terminal residue" evidence="2">
    <location>
        <position position="1"/>
    </location>
</feature>
<keyword evidence="1" id="KW-1133">Transmembrane helix</keyword>
<sequence>RLWTEYQRCEERPWIERVPALIELKSDLIDKMKSDLVFRISNLYLILSLYWSHITRFIILKTNIFIVQL</sequence>
<organism evidence="2">
    <name type="scientific">Arion vulgaris</name>
    <dbReference type="NCBI Taxonomy" id="1028688"/>
    <lineage>
        <taxon>Eukaryota</taxon>
        <taxon>Metazoa</taxon>
        <taxon>Spiralia</taxon>
        <taxon>Lophotrochozoa</taxon>
        <taxon>Mollusca</taxon>
        <taxon>Gastropoda</taxon>
        <taxon>Heterobranchia</taxon>
        <taxon>Euthyneura</taxon>
        <taxon>Panpulmonata</taxon>
        <taxon>Eupulmonata</taxon>
        <taxon>Stylommatophora</taxon>
        <taxon>Helicina</taxon>
        <taxon>Arionoidea</taxon>
        <taxon>Arionidae</taxon>
        <taxon>Arion</taxon>
    </lineage>
</organism>
<keyword evidence="1" id="KW-0472">Membrane</keyword>
<keyword evidence="1" id="KW-0812">Transmembrane</keyword>
<evidence type="ECO:0000313" key="2">
    <source>
        <dbReference type="EMBL" id="CEK69678.1"/>
    </source>
</evidence>
<accession>A0A0B6ZMC9</accession>
<name>A0A0B6ZMC9_9EUPU</name>
<proteinExistence type="predicted"/>
<dbReference type="AlphaFoldDB" id="A0A0B6ZMC9"/>
<gene>
    <name evidence="2" type="primary">ORF71155</name>
</gene>
<feature type="non-terminal residue" evidence="2">
    <location>
        <position position="69"/>
    </location>
</feature>
<evidence type="ECO:0000256" key="1">
    <source>
        <dbReference type="SAM" id="Phobius"/>
    </source>
</evidence>
<feature type="transmembrane region" description="Helical" evidence="1">
    <location>
        <begin position="36"/>
        <end position="59"/>
    </location>
</feature>
<protein>
    <submittedName>
        <fullName evidence="2">Uncharacterized protein</fullName>
    </submittedName>
</protein>
<dbReference type="EMBL" id="HACG01022813">
    <property type="protein sequence ID" value="CEK69678.1"/>
    <property type="molecule type" value="Transcribed_RNA"/>
</dbReference>
<reference evidence="2" key="1">
    <citation type="submission" date="2014-12" db="EMBL/GenBank/DDBJ databases">
        <title>Insight into the proteome of Arion vulgaris.</title>
        <authorList>
            <person name="Aradska J."/>
            <person name="Bulat T."/>
            <person name="Smidak R."/>
            <person name="Sarate P."/>
            <person name="Gangsoo J."/>
            <person name="Sialana F."/>
            <person name="Bilban M."/>
            <person name="Lubec G."/>
        </authorList>
    </citation>
    <scope>NUCLEOTIDE SEQUENCE</scope>
    <source>
        <tissue evidence="2">Skin</tissue>
    </source>
</reference>